<dbReference type="AlphaFoldDB" id="A0A2T8FDL8"/>
<dbReference type="PANTHER" id="PTHR11695">
    <property type="entry name" value="ALCOHOL DEHYDROGENASE RELATED"/>
    <property type="match status" value="1"/>
</dbReference>
<gene>
    <name evidence="3" type="ORF">DDE18_05705</name>
</gene>
<feature type="domain" description="Enoyl reductase (ER)" evidence="2">
    <location>
        <begin position="13"/>
        <end position="330"/>
    </location>
</feature>
<dbReference type="SUPFAM" id="SSF51735">
    <property type="entry name" value="NAD(P)-binding Rossmann-fold domains"/>
    <property type="match status" value="1"/>
</dbReference>
<dbReference type="PANTHER" id="PTHR11695:SF294">
    <property type="entry name" value="RETICULON-4-INTERACTING PROTEIN 1, MITOCHONDRIAL"/>
    <property type="match status" value="1"/>
</dbReference>
<dbReference type="OrthoDB" id="9801186at2"/>
<dbReference type="PROSITE" id="PS01162">
    <property type="entry name" value="QOR_ZETA_CRYSTAL"/>
    <property type="match status" value="1"/>
</dbReference>
<protein>
    <submittedName>
        <fullName evidence="3">NADPH:quinone oxidoreductase</fullName>
    </submittedName>
</protein>
<dbReference type="GO" id="GO:0016491">
    <property type="term" value="F:oxidoreductase activity"/>
    <property type="evidence" value="ECO:0007669"/>
    <property type="project" value="UniProtKB-KW"/>
</dbReference>
<keyword evidence="4" id="KW-1185">Reference proteome</keyword>
<dbReference type="SMART" id="SM00829">
    <property type="entry name" value="PKS_ER"/>
    <property type="match status" value="1"/>
</dbReference>
<evidence type="ECO:0000313" key="3">
    <source>
        <dbReference type="EMBL" id="PVG83804.1"/>
    </source>
</evidence>
<dbReference type="InterPro" id="IPR011032">
    <property type="entry name" value="GroES-like_sf"/>
</dbReference>
<dbReference type="InterPro" id="IPR013154">
    <property type="entry name" value="ADH-like_N"/>
</dbReference>
<evidence type="ECO:0000313" key="4">
    <source>
        <dbReference type="Proteomes" id="UP000246018"/>
    </source>
</evidence>
<evidence type="ECO:0000259" key="2">
    <source>
        <dbReference type="SMART" id="SM00829"/>
    </source>
</evidence>
<proteinExistence type="predicted"/>
<organism evidence="3 4">
    <name type="scientific">Nocardioides gansuensis</name>
    <dbReference type="NCBI Taxonomy" id="2138300"/>
    <lineage>
        <taxon>Bacteria</taxon>
        <taxon>Bacillati</taxon>
        <taxon>Actinomycetota</taxon>
        <taxon>Actinomycetes</taxon>
        <taxon>Propionibacteriales</taxon>
        <taxon>Nocardioidaceae</taxon>
        <taxon>Nocardioides</taxon>
    </lineage>
</organism>
<dbReference type="InterPro" id="IPR002364">
    <property type="entry name" value="Quin_OxRdtase/zeta-crystal_CS"/>
</dbReference>
<dbReference type="EMBL" id="QDGZ01000002">
    <property type="protein sequence ID" value="PVG83804.1"/>
    <property type="molecule type" value="Genomic_DNA"/>
</dbReference>
<keyword evidence="1" id="KW-0560">Oxidoreductase</keyword>
<evidence type="ECO:0000256" key="1">
    <source>
        <dbReference type="ARBA" id="ARBA00023002"/>
    </source>
</evidence>
<dbReference type="Proteomes" id="UP000246018">
    <property type="component" value="Unassembled WGS sequence"/>
</dbReference>
<dbReference type="Gene3D" id="3.40.50.720">
    <property type="entry name" value="NAD(P)-binding Rossmann-like Domain"/>
    <property type="match status" value="1"/>
</dbReference>
<name>A0A2T8FDL8_9ACTN</name>
<comment type="caution">
    <text evidence="3">The sequence shown here is derived from an EMBL/GenBank/DDBJ whole genome shotgun (WGS) entry which is preliminary data.</text>
</comment>
<dbReference type="InterPro" id="IPR050700">
    <property type="entry name" value="YIM1/Zinc_Alcohol_DH_Fams"/>
</dbReference>
<dbReference type="Pfam" id="PF13602">
    <property type="entry name" value="ADH_zinc_N_2"/>
    <property type="match status" value="1"/>
</dbReference>
<sequence>MKAFVVTKYAKEGAVRAEECPEPTPQRGEVLVHVEAASVNPLDSKLAAGEFKALLPYKPSFVLGHDVAGVVMGVGPGVTGFAPGDRVFARAGDFQIGTFAEQVAVRESDLALVPASLSFEDAASLPLVALTAWQALVEKGQVTAGQKVLIHAGSGGVGTIAIQLAKHLGATVATTTSTANVEWVRELGADVVVDYRTERFEDVLSEYDLVLDPLGPDHVLRSLSVLRPGGLAIGIQGPPDPAFARRIGANPVVRLVMRLLSRKVRKAARHRGVSYSFLLMRADGSQLAEIASLVEEGTIRPVVDRVLPFDETLEALRLVDGGRVKGKVVVTMS</sequence>
<dbReference type="Gene3D" id="3.90.180.10">
    <property type="entry name" value="Medium-chain alcohol dehydrogenases, catalytic domain"/>
    <property type="match status" value="1"/>
</dbReference>
<dbReference type="CDD" id="cd05289">
    <property type="entry name" value="MDR_like_2"/>
    <property type="match status" value="1"/>
</dbReference>
<dbReference type="GO" id="GO:0008270">
    <property type="term" value="F:zinc ion binding"/>
    <property type="evidence" value="ECO:0007669"/>
    <property type="project" value="InterPro"/>
</dbReference>
<dbReference type="Pfam" id="PF08240">
    <property type="entry name" value="ADH_N"/>
    <property type="match status" value="1"/>
</dbReference>
<accession>A0A2T8FDL8</accession>
<dbReference type="RefSeq" id="WP_116571277.1">
    <property type="nucleotide sequence ID" value="NZ_QDGZ01000002.1"/>
</dbReference>
<dbReference type="InterPro" id="IPR036291">
    <property type="entry name" value="NAD(P)-bd_dom_sf"/>
</dbReference>
<dbReference type="SUPFAM" id="SSF50129">
    <property type="entry name" value="GroES-like"/>
    <property type="match status" value="1"/>
</dbReference>
<dbReference type="InterPro" id="IPR020843">
    <property type="entry name" value="ER"/>
</dbReference>
<reference evidence="3 4" key="1">
    <citation type="submission" date="2018-04" db="EMBL/GenBank/DDBJ databases">
        <title>Genome of Nocardioides gansuensis WSJ-1.</title>
        <authorList>
            <person name="Wu S."/>
            <person name="Wang G."/>
        </authorList>
    </citation>
    <scope>NUCLEOTIDE SEQUENCE [LARGE SCALE GENOMIC DNA]</scope>
    <source>
        <strain evidence="3 4">WSJ-1</strain>
    </source>
</reference>